<feature type="compositionally biased region" description="Basic and acidic residues" evidence="1">
    <location>
        <begin position="327"/>
        <end position="336"/>
    </location>
</feature>
<sequence length="594" mass="65199">MPTPEVRKEMGEEMWMRGFADNRVNHAATHAYTIVSAEKSENRDGEYTVIPKLAKNKSNKPTTPNEPQLAGEGRSTPNARNDDSAGTQKKLQRKTRKGSSAGSAQKQPREANQDDKKGGNTDTSSKPHRDDKIDHKTDTTSKPQYDTKKKRNTATPPKPQHDAKKDDNTGSTPIRQRRAENNDNANTTPQPQRDGKNDGNTATPSKPQHDPMRNDNAGIQPKPQCDAKNNENTGIPPKPQREAKNDIPPKRRRGANKDDNTGNPTKPQPGTKKDGNTGTPTKPYRESTKDDNTDSPQNPQPSKVVASDPQKELISSQTTTTLRKRARPNEDEKVHTIMDSSCGKIAVSPRGQPRKQTQPANFLFVRPDDHVTKNVSNSISSAKVPSVEARKYGKTPKRLKTPKRSPTNLPSYSLPYARALQTRNERHKARTRARHETPKAVSATIEHTKVGVRRLSSDPSSNKGPSSPVASLAKLTEATLEANEKLVSVEHALVDKITELTEKSAKAEELGRKCAALGMVLNLELMPSQSASCIVALCSNLFLVISSQTLLYAPPQQSPLTNYSQKNLCNLAPGIYCATIRQLAGCSILGRQHL</sequence>
<accession>A0A9W6XD17</accession>
<feature type="compositionally biased region" description="Basic and acidic residues" evidence="1">
    <location>
        <begin position="107"/>
        <end position="139"/>
    </location>
</feature>
<evidence type="ECO:0000313" key="3">
    <source>
        <dbReference type="Proteomes" id="UP001165121"/>
    </source>
</evidence>
<feature type="compositionally biased region" description="Basic residues" evidence="1">
    <location>
        <begin position="392"/>
        <end position="403"/>
    </location>
</feature>
<dbReference type="OrthoDB" id="103739at2759"/>
<feature type="region of interest" description="Disordered" evidence="1">
    <location>
        <begin position="375"/>
        <end position="412"/>
    </location>
</feature>
<reference evidence="2" key="1">
    <citation type="submission" date="2023-04" db="EMBL/GenBank/DDBJ databases">
        <title>Phytophthora fragariaefolia NBRC 109709.</title>
        <authorList>
            <person name="Ichikawa N."/>
            <person name="Sato H."/>
            <person name="Tonouchi N."/>
        </authorList>
    </citation>
    <scope>NUCLEOTIDE SEQUENCE</scope>
    <source>
        <strain evidence="2">NBRC 109709</strain>
    </source>
</reference>
<gene>
    <name evidence="2" type="ORF">Pfra01_000994200</name>
</gene>
<feature type="compositionally biased region" description="Polar residues" evidence="1">
    <location>
        <begin position="75"/>
        <end position="89"/>
    </location>
</feature>
<organism evidence="2 3">
    <name type="scientific">Phytophthora fragariaefolia</name>
    <dbReference type="NCBI Taxonomy" id="1490495"/>
    <lineage>
        <taxon>Eukaryota</taxon>
        <taxon>Sar</taxon>
        <taxon>Stramenopiles</taxon>
        <taxon>Oomycota</taxon>
        <taxon>Peronosporomycetes</taxon>
        <taxon>Peronosporales</taxon>
        <taxon>Peronosporaceae</taxon>
        <taxon>Phytophthora</taxon>
    </lineage>
</organism>
<proteinExistence type="predicted"/>
<dbReference type="Proteomes" id="UP001165121">
    <property type="component" value="Unassembled WGS sequence"/>
</dbReference>
<protein>
    <submittedName>
        <fullName evidence="2">Unnamed protein product</fullName>
    </submittedName>
</protein>
<feature type="compositionally biased region" description="Basic and acidic residues" evidence="1">
    <location>
        <begin position="283"/>
        <end position="292"/>
    </location>
</feature>
<feature type="compositionally biased region" description="Polar residues" evidence="1">
    <location>
        <begin position="182"/>
        <end position="191"/>
    </location>
</feature>
<evidence type="ECO:0000313" key="2">
    <source>
        <dbReference type="EMBL" id="GMF36464.1"/>
    </source>
</evidence>
<dbReference type="EMBL" id="BSXT01000947">
    <property type="protein sequence ID" value="GMF36464.1"/>
    <property type="molecule type" value="Genomic_DNA"/>
</dbReference>
<feature type="compositionally biased region" description="Basic and acidic residues" evidence="1">
    <location>
        <begin position="239"/>
        <end position="260"/>
    </location>
</feature>
<feature type="compositionally biased region" description="Basic and acidic residues" evidence="1">
    <location>
        <begin position="159"/>
        <end position="168"/>
    </location>
</feature>
<feature type="region of interest" description="Disordered" evidence="1">
    <location>
        <begin position="38"/>
        <end position="361"/>
    </location>
</feature>
<name>A0A9W6XD17_9STRA</name>
<comment type="caution">
    <text evidence="2">The sequence shown here is derived from an EMBL/GenBank/DDBJ whole genome shotgun (WGS) entry which is preliminary data.</text>
</comment>
<keyword evidence="3" id="KW-1185">Reference proteome</keyword>
<dbReference type="AlphaFoldDB" id="A0A9W6XD17"/>
<evidence type="ECO:0000256" key="1">
    <source>
        <dbReference type="SAM" id="MobiDB-lite"/>
    </source>
</evidence>